<protein>
    <submittedName>
        <fullName evidence="1">Putative isocitrate dehydrogenase (NAD(+))</fullName>
        <ecNumber evidence="1">1.1.1.41</ecNumber>
    </submittedName>
</protein>
<dbReference type="EMBL" id="PDCK01000034">
    <property type="protein sequence ID" value="PRQ60798.1"/>
    <property type="molecule type" value="Genomic_DNA"/>
</dbReference>
<dbReference type="STRING" id="74649.A0A2P6PQB6"/>
<proteinExistence type="predicted"/>
<sequence length="121" mass="13834">MPRPNDGAPSAQNIIPGDGIGPLVMNAVEQVIEVMHAPVYFEKYLDSSGSFLMYLDLFGFDAIYQWLVLRYLSRSAWHNLILLNSICDRSIKMISVEVIALLELLRLNSLIFNHYLYLSRN</sequence>
<dbReference type="AlphaFoldDB" id="A0A2P6PQB6"/>
<reference evidence="1 3" key="1">
    <citation type="journal article" date="2018" name="Nat. Genet.">
        <title>The Rosa genome provides new insights in the design of modern roses.</title>
        <authorList>
            <person name="Bendahmane M."/>
        </authorList>
    </citation>
    <scope>NUCLEOTIDE SEQUENCE [LARGE SCALE GENOMIC DNA]</scope>
    <source>
        <strain evidence="3">cv. Old Blush</strain>
    </source>
</reference>
<dbReference type="Gramene" id="PRQ24114">
    <property type="protein sequence ID" value="PRQ24114"/>
    <property type="gene ID" value="RchiOBHm_Chr6g0268821"/>
</dbReference>
<organism evidence="1 3">
    <name type="scientific">Rosa chinensis</name>
    <name type="common">China rose</name>
    <dbReference type="NCBI Taxonomy" id="74649"/>
    <lineage>
        <taxon>Eukaryota</taxon>
        <taxon>Viridiplantae</taxon>
        <taxon>Streptophyta</taxon>
        <taxon>Embryophyta</taxon>
        <taxon>Tracheophyta</taxon>
        <taxon>Spermatophyta</taxon>
        <taxon>Magnoliopsida</taxon>
        <taxon>eudicotyledons</taxon>
        <taxon>Gunneridae</taxon>
        <taxon>Pentapetalae</taxon>
        <taxon>rosids</taxon>
        <taxon>fabids</taxon>
        <taxon>Rosales</taxon>
        <taxon>Rosaceae</taxon>
        <taxon>Rosoideae</taxon>
        <taxon>Rosoideae incertae sedis</taxon>
        <taxon>Rosa</taxon>
    </lineage>
</organism>
<accession>A0A2P6PQB6</accession>
<evidence type="ECO:0000313" key="1">
    <source>
        <dbReference type="EMBL" id="PRQ24114.1"/>
    </source>
</evidence>
<keyword evidence="1" id="KW-0560">Oxidoreductase</keyword>
<evidence type="ECO:0000313" key="2">
    <source>
        <dbReference type="EMBL" id="PRQ60798.1"/>
    </source>
</evidence>
<dbReference type="Gramene" id="PRQ60798">
    <property type="protein sequence ID" value="PRQ60798"/>
    <property type="gene ID" value="RchiOBHm_Chr0c39g0503111"/>
</dbReference>
<dbReference type="EC" id="1.1.1.41" evidence="1"/>
<name>A0A2P6PQB6_ROSCH</name>
<keyword evidence="3" id="KW-1185">Reference proteome</keyword>
<gene>
    <name evidence="2" type="ORF">RchiOBHm_Chr0c39g0503111</name>
    <name evidence="1" type="ORF">RchiOBHm_Chr6g0268821</name>
</gene>
<comment type="caution">
    <text evidence="1">The sequence shown here is derived from an EMBL/GenBank/DDBJ whole genome shotgun (WGS) entry which is preliminary data.</text>
</comment>
<dbReference type="GO" id="GO:0004449">
    <property type="term" value="F:isocitrate dehydrogenase (NAD+) activity"/>
    <property type="evidence" value="ECO:0007669"/>
    <property type="project" value="UniProtKB-EC"/>
</dbReference>
<dbReference type="Proteomes" id="UP000238479">
    <property type="component" value="Chromosome 6"/>
</dbReference>
<evidence type="ECO:0000313" key="3">
    <source>
        <dbReference type="Proteomes" id="UP000238479"/>
    </source>
</evidence>
<dbReference type="EMBL" id="PDCK01000044">
    <property type="protein sequence ID" value="PRQ24114.1"/>
    <property type="molecule type" value="Genomic_DNA"/>
</dbReference>